<dbReference type="KEGG" id="pmet:G4Y79_02150"/>
<dbReference type="Gene3D" id="3.90.550.10">
    <property type="entry name" value="Spore Coat Polysaccharide Biosynthesis Protein SpsA, Chain A"/>
    <property type="match status" value="1"/>
</dbReference>
<dbReference type="RefSeq" id="WP_195171267.1">
    <property type="nucleotide sequence ID" value="NZ_CP062983.1"/>
</dbReference>
<dbReference type="PANTHER" id="PTHR43179:SF7">
    <property type="entry name" value="RHAMNOSYLTRANSFERASE WBBL"/>
    <property type="match status" value="1"/>
</dbReference>
<reference evidence="2 3" key="1">
    <citation type="submission" date="2020-02" db="EMBL/GenBank/DDBJ databases">
        <authorList>
            <person name="Zheng R.K."/>
            <person name="Sun C.M."/>
        </authorList>
    </citation>
    <scope>NUCLEOTIDE SEQUENCE [LARGE SCALE GENOMIC DNA]</scope>
    <source>
        <strain evidence="3">rifampicinis</strain>
    </source>
</reference>
<gene>
    <name evidence="2" type="ORF">G4Y79_02150</name>
</gene>
<dbReference type="Proteomes" id="UP000594468">
    <property type="component" value="Chromosome"/>
</dbReference>
<dbReference type="SUPFAM" id="SSF53448">
    <property type="entry name" value="Nucleotide-diphospho-sugar transferases"/>
    <property type="match status" value="1"/>
</dbReference>
<proteinExistence type="predicted"/>
<dbReference type="GO" id="GO:0016740">
    <property type="term" value="F:transferase activity"/>
    <property type="evidence" value="ECO:0007669"/>
    <property type="project" value="UniProtKB-KW"/>
</dbReference>
<dbReference type="CDD" id="cd04186">
    <property type="entry name" value="GT_2_like_c"/>
    <property type="match status" value="1"/>
</dbReference>
<sequence>MELSVVIVNYNTRELLRACLQSLMNQPTDAEIIVVDNASSDGSAAMVAEAFPDVRLLAQAENTWFCGGNNLGIAAARGDYVLLLNPDTIVARHTLGTLLSFIKQHPGYAGCTAQMRYPDGQIQRTCSRTPSIAYLFANHTPLMLLKAWQARLNAHHWYAEWDRKSDKDVEVVPGSCTMMHRNDIILDSDLRLYFPEDDLAQRIQRPFRYLAAAQITHYEKAATQNWAATRNYYRDLFIYTHKHHGWAVMALLWLLSRPLYWGMWLKKTARST</sequence>
<evidence type="ECO:0000313" key="2">
    <source>
        <dbReference type="EMBL" id="QPC83200.1"/>
    </source>
</evidence>
<dbReference type="EMBL" id="CP062983">
    <property type="protein sequence ID" value="QPC83200.1"/>
    <property type="molecule type" value="Genomic_DNA"/>
</dbReference>
<dbReference type="InterPro" id="IPR029044">
    <property type="entry name" value="Nucleotide-diphossugar_trans"/>
</dbReference>
<evidence type="ECO:0000259" key="1">
    <source>
        <dbReference type="Pfam" id="PF00535"/>
    </source>
</evidence>
<feature type="domain" description="Glycosyltransferase 2-like" evidence="1">
    <location>
        <begin position="4"/>
        <end position="180"/>
    </location>
</feature>
<keyword evidence="3" id="KW-1185">Reference proteome</keyword>
<dbReference type="PANTHER" id="PTHR43179">
    <property type="entry name" value="RHAMNOSYLTRANSFERASE WBBL"/>
    <property type="match status" value="1"/>
</dbReference>
<dbReference type="InterPro" id="IPR001173">
    <property type="entry name" value="Glyco_trans_2-like"/>
</dbReference>
<keyword evidence="2" id="KW-0808">Transferase</keyword>
<protein>
    <submittedName>
        <fullName evidence="2">Glycosyltransferase family 2 protein</fullName>
    </submittedName>
</protein>
<accession>A0A7S8EA53</accession>
<organism evidence="2 3">
    <name type="scientific">Phototrophicus methaneseepsis</name>
    <dbReference type="NCBI Taxonomy" id="2710758"/>
    <lineage>
        <taxon>Bacteria</taxon>
        <taxon>Bacillati</taxon>
        <taxon>Chloroflexota</taxon>
        <taxon>Candidatus Thermofontia</taxon>
        <taxon>Phototrophicales</taxon>
        <taxon>Phototrophicaceae</taxon>
        <taxon>Phototrophicus</taxon>
    </lineage>
</organism>
<dbReference type="Pfam" id="PF00535">
    <property type="entry name" value="Glycos_transf_2"/>
    <property type="match status" value="1"/>
</dbReference>
<evidence type="ECO:0000313" key="3">
    <source>
        <dbReference type="Proteomes" id="UP000594468"/>
    </source>
</evidence>
<name>A0A7S8EA53_9CHLR</name>
<dbReference type="AlphaFoldDB" id="A0A7S8EA53"/>